<comment type="caution">
    <text evidence="9">The sequence shown here is derived from an EMBL/GenBank/DDBJ whole genome shotgun (WGS) entry which is preliminary data.</text>
</comment>
<dbReference type="InterPro" id="IPR058717">
    <property type="entry name" value="Phage_L5_Integrase_N"/>
</dbReference>
<feature type="domain" description="Tyr recombinase" evidence="7">
    <location>
        <begin position="173"/>
        <end position="359"/>
    </location>
</feature>
<dbReference type="GO" id="GO:0006310">
    <property type="term" value="P:DNA recombination"/>
    <property type="evidence" value="ECO:0007669"/>
    <property type="project" value="UniProtKB-KW"/>
</dbReference>
<evidence type="ECO:0000259" key="7">
    <source>
        <dbReference type="PROSITE" id="PS51898"/>
    </source>
</evidence>
<evidence type="ECO:0000256" key="1">
    <source>
        <dbReference type="ARBA" id="ARBA00008857"/>
    </source>
</evidence>
<evidence type="ECO:0000256" key="5">
    <source>
        <dbReference type="PROSITE-ProRule" id="PRU01248"/>
    </source>
</evidence>
<dbReference type="RefSeq" id="WP_182665005.1">
    <property type="nucleotide sequence ID" value="NZ_VKHS01000408.1"/>
</dbReference>
<dbReference type="InterPro" id="IPR002104">
    <property type="entry name" value="Integrase_catalytic"/>
</dbReference>
<dbReference type="Pfam" id="PF00589">
    <property type="entry name" value="Phage_integrase"/>
    <property type="match status" value="1"/>
</dbReference>
<evidence type="ECO:0000256" key="4">
    <source>
        <dbReference type="ARBA" id="ARBA00023172"/>
    </source>
</evidence>
<dbReference type="Gene3D" id="1.10.443.10">
    <property type="entry name" value="Intergrase catalytic core"/>
    <property type="match status" value="1"/>
</dbReference>
<evidence type="ECO:0000256" key="3">
    <source>
        <dbReference type="ARBA" id="ARBA00023125"/>
    </source>
</evidence>
<comment type="similarity">
    <text evidence="1">Belongs to the 'phage' integrase family.</text>
</comment>
<dbReference type="Proteomes" id="UP000530234">
    <property type="component" value="Unassembled WGS sequence"/>
</dbReference>
<protein>
    <submittedName>
        <fullName evidence="9">Tyrosine-type recombinase/integrase</fullName>
    </submittedName>
</protein>
<feature type="domain" description="Core-binding (CB)" evidence="8">
    <location>
        <begin position="70"/>
        <end position="152"/>
    </location>
</feature>
<evidence type="ECO:0000313" key="9">
    <source>
        <dbReference type="EMBL" id="MBB0231030.1"/>
    </source>
</evidence>
<dbReference type="Gene3D" id="1.10.150.130">
    <property type="match status" value="1"/>
</dbReference>
<dbReference type="InterPro" id="IPR013762">
    <property type="entry name" value="Integrase-like_cat_sf"/>
</dbReference>
<evidence type="ECO:0000256" key="2">
    <source>
        <dbReference type="ARBA" id="ARBA00022908"/>
    </source>
</evidence>
<dbReference type="GO" id="GO:0003677">
    <property type="term" value="F:DNA binding"/>
    <property type="evidence" value="ECO:0007669"/>
    <property type="project" value="UniProtKB-UniRule"/>
</dbReference>
<dbReference type="EMBL" id="VKHS01000408">
    <property type="protein sequence ID" value="MBB0231030.1"/>
    <property type="molecule type" value="Genomic_DNA"/>
</dbReference>
<dbReference type="PROSITE" id="PS51898">
    <property type="entry name" value="TYR_RECOMBINASE"/>
    <property type="match status" value="1"/>
</dbReference>
<name>A0A7W3T4Y1_9ACTN</name>
<evidence type="ECO:0000313" key="10">
    <source>
        <dbReference type="Proteomes" id="UP000530234"/>
    </source>
</evidence>
<dbReference type="InterPro" id="IPR004107">
    <property type="entry name" value="Integrase_SAM-like_N"/>
</dbReference>
<keyword evidence="2" id="KW-0229">DNA integration</keyword>
<dbReference type="SUPFAM" id="SSF56349">
    <property type="entry name" value="DNA breaking-rejoining enzymes"/>
    <property type="match status" value="1"/>
</dbReference>
<sequence>MPPKRKRRRGFGRIRKLPSGRYQVRCPGPDGVLRPADRTFATVADADLWLARKRVEIEEGRWIDPQQGKATVEDWGARWLASVAPQLKAKTQASYRSLIRSRINPALGARELSALRPITVAEWVAQMKTAGLSASRIRQAYRVLSQMMASAVDNGMITASPCRGVRLPRMPQTEPHILTPEEASGIVRHAAPPHDVLIALLAFAGLRVGEAFALRRGDINVPGGLVLIDENLAEANGVLVFDTPKSHQKRAVTLAPSLVRRLVAHLDGLPEGDETLLFTNRFGRPLRYNQWRKAHFDPAVSAAGLKDVTPHDLRASHGSWVADRYGVMTAAHRLGHSNASVTTRHYARPIAGRDAEVAAASDSWLEGHDAPRRAQEGHDDDPRRDGVPPPSP</sequence>
<evidence type="ECO:0000256" key="6">
    <source>
        <dbReference type="SAM" id="MobiDB-lite"/>
    </source>
</evidence>
<dbReference type="AlphaFoldDB" id="A0A7W3T4Y1"/>
<keyword evidence="4" id="KW-0233">DNA recombination</keyword>
<dbReference type="InterPro" id="IPR011010">
    <property type="entry name" value="DNA_brk_join_enz"/>
</dbReference>
<organism evidence="9 10">
    <name type="scientific">Streptomyces calidiresistens</name>
    <dbReference type="NCBI Taxonomy" id="1485586"/>
    <lineage>
        <taxon>Bacteria</taxon>
        <taxon>Bacillati</taxon>
        <taxon>Actinomycetota</taxon>
        <taxon>Actinomycetes</taxon>
        <taxon>Kitasatosporales</taxon>
        <taxon>Streptomycetaceae</taxon>
        <taxon>Streptomyces</taxon>
    </lineage>
</organism>
<keyword evidence="10" id="KW-1185">Reference proteome</keyword>
<dbReference type="InterPro" id="IPR044068">
    <property type="entry name" value="CB"/>
</dbReference>
<dbReference type="CDD" id="cd01189">
    <property type="entry name" value="INT_ICEBs1_C_like"/>
    <property type="match status" value="1"/>
</dbReference>
<accession>A0A7W3T4Y1</accession>
<dbReference type="Pfam" id="PF26003">
    <property type="entry name" value="Integrase_N_phage"/>
    <property type="match status" value="1"/>
</dbReference>
<dbReference type="PANTHER" id="PTHR30349">
    <property type="entry name" value="PHAGE INTEGRASE-RELATED"/>
    <property type="match status" value="1"/>
</dbReference>
<reference evidence="10" key="1">
    <citation type="submission" date="2019-10" db="EMBL/GenBank/DDBJ databases">
        <title>Streptomyces sp. nov., a novel actinobacterium isolated from alkaline environment.</title>
        <authorList>
            <person name="Golinska P."/>
        </authorList>
    </citation>
    <scope>NUCLEOTIDE SEQUENCE [LARGE SCALE GENOMIC DNA]</scope>
    <source>
        <strain evidence="10">DSM 42108</strain>
    </source>
</reference>
<dbReference type="Pfam" id="PF14659">
    <property type="entry name" value="Phage_int_SAM_3"/>
    <property type="match status" value="1"/>
</dbReference>
<proteinExistence type="inferred from homology"/>
<dbReference type="PROSITE" id="PS51900">
    <property type="entry name" value="CB"/>
    <property type="match status" value="1"/>
</dbReference>
<dbReference type="InterPro" id="IPR050090">
    <property type="entry name" value="Tyrosine_recombinase_XerCD"/>
</dbReference>
<keyword evidence="3 5" id="KW-0238">DNA-binding</keyword>
<dbReference type="GO" id="GO:0015074">
    <property type="term" value="P:DNA integration"/>
    <property type="evidence" value="ECO:0007669"/>
    <property type="project" value="UniProtKB-KW"/>
</dbReference>
<feature type="compositionally biased region" description="Basic and acidic residues" evidence="6">
    <location>
        <begin position="365"/>
        <end position="386"/>
    </location>
</feature>
<evidence type="ECO:0000259" key="8">
    <source>
        <dbReference type="PROSITE" id="PS51900"/>
    </source>
</evidence>
<dbReference type="InterPro" id="IPR010998">
    <property type="entry name" value="Integrase_recombinase_N"/>
</dbReference>
<dbReference type="PANTHER" id="PTHR30349:SF64">
    <property type="entry name" value="PROPHAGE INTEGRASE INTD-RELATED"/>
    <property type="match status" value="1"/>
</dbReference>
<feature type="region of interest" description="Disordered" evidence="6">
    <location>
        <begin position="357"/>
        <end position="392"/>
    </location>
</feature>
<gene>
    <name evidence="9" type="ORF">FOE67_16275</name>
</gene>